<dbReference type="Proteomes" id="UP000579812">
    <property type="component" value="Unassembled WGS sequence"/>
</dbReference>
<dbReference type="InterPro" id="IPR052386">
    <property type="entry name" value="GPSM"/>
</dbReference>
<keyword evidence="7" id="KW-0677">Repeat</keyword>
<dbReference type="GO" id="GO:0005886">
    <property type="term" value="C:plasma membrane"/>
    <property type="evidence" value="ECO:0007669"/>
    <property type="project" value="UniProtKB-SubCell"/>
</dbReference>
<feature type="compositionally biased region" description="Polar residues" evidence="11">
    <location>
        <begin position="449"/>
        <end position="473"/>
    </location>
</feature>
<dbReference type="GO" id="GO:0005092">
    <property type="term" value="F:GDP-dissociation inhibitor activity"/>
    <property type="evidence" value="ECO:0007669"/>
    <property type="project" value="TreeGrafter"/>
</dbReference>
<dbReference type="AlphaFoldDB" id="A0A7J6DEF1"/>
<evidence type="ECO:0000256" key="10">
    <source>
        <dbReference type="PROSITE-ProRule" id="PRU00339"/>
    </source>
</evidence>
<dbReference type="GO" id="GO:0000132">
    <property type="term" value="P:establishment of mitotic spindle orientation"/>
    <property type="evidence" value="ECO:0007669"/>
    <property type="project" value="TreeGrafter"/>
</dbReference>
<evidence type="ECO:0000256" key="4">
    <source>
        <dbReference type="ARBA" id="ARBA00022475"/>
    </source>
</evidence>
<feature type="compositionally biased region" description="Low complexity" evidence="11">
    <location>
        <begin position="506"/>
        <end position="516"/>
    </location>
</feature>
<evidence type="ECO:0008006" key="14">
    <source>
        <dbReference type="Google" id="ProtNLM"/>
    </source>
</evidence>
<keyword evidence="6" id="KW-0597">Phosphoprotein</keyword>
<dbReference type="EMBL" id="JAAMOB010000002">
    <property type="protein sequence ID" value="KAF4117707.1"/>
    <property type="molecule type" value="Genomic_DNA"/>
</dbReference>
<dbReference type="GO" id="GO:0001965">
    <property type="term" value="F:G-protein alpha-subunit binding"/>
    <property type="evidence" value="ECO:0007669"/>
    <property type="project" value="TreeGrafter"/>
</dbReference>
<proteinExistence type="inferred from homology"/>
<dbReference type="Pfam" id="PF13176">
    <property type="entry name" value="TPR_7"/>
    <property type="match status" value="1"/>
</dbReference>
<comment type="caution">
    <text evidence="12">The sequence shown here is derived from an EMBL/GenBank/DDBJ whole genome shotgun (WGS) entry which is preliminary data.</text>
</comment>
<evidence type="ECO:0000256" key="1">
    <source>
        <dbReference type="ARBA" id="ARBA00004236"/>
    </source>
</evidence>
<dbReference type="PROSITE" id="PS50005">
    <property type="entry name" value="TPR"/>
    <property type="match status" value="2"/>
</dbReference>
<keyword evidence="5" id="KW-0963">Cytoplasm</keyword>
<evidence type="ECO:0000256" key="8">
    <source>
        <dbReference type="ARBA" id="ARBA00022803"/>
    </source>
</evidence>
<dbReference type="InterPro" id="IPR011990">
    <property type="entry name" value="TPR-like_helical_dom_sf"/>
</dbReference>
<feature type="region of interest" description="Disordered" evidence="11">
    <location>
        <begin position="504"/>
        <end position="539"/>
    </location>
</feature>
<keyword evidence="13" id="KW-1185">Reference proteome</keyword>
<dbReference type="SMART" id="SM00390">
    <property type="entry name" value="GoLoco"/>
    <property type="match status" value="4"/>
</dbReference>
<dbReference type="SMART" id="SM00028">
    <property type="entry name" value="TPR"/>
    <property type="match status" value="5"/>
</dbReference>
<keyword evidence="9" id="KW-0472">Membrane</keyword>
<dbReference type="GO" id="GO:0005938">
    <property type="term" value="C:cell cortex"/>
    <property type="evidence" value="ECO:0007669"/>
    <property type="project" value="TreeGrafter"/>
</dbReference>
<dbReference type="FunFam" id="1.25.40.10:FF:000043">
    <property type="entry name" value="G-protein-signaling modulator 2 isoform X1"/>
    <property type="match status" value="1"/>
</dbReference>
<protein>
    <recommendedName>
        <fullName evidence="14">G-protein-signaling modulator 2</fullName>
    </recommendedName>
</protein>
<evidence type="ECO:0000256" key="7">
    <source>
        <dbReference type="ARBA" id="ARBA00022737"/>
    </source>
</evidence>
<dbReference type="Pfam" id="PF13424">
    <property type="entry name" value="TPR_12"/>
    <property type="match status" value="1"/>
</dbReference>
<evidence type="ECO:0000313" key="13">
    <source>
        <dbReference type="Proteomes" id="UP000579812"/>
    </source>
</evidence>
<dbReference type="PROSITE" id="PS50877">
    <property type="entry name" value="GOLOCO"/>
    <property type="match status" value="2"/>
</dbReference>
<evidence type="ECO:0000256" key="9">
    <source>
        <dbReference type="ARBA" id="ARBA00023136"/>
    </source>
</evidence>
<evidence type="ECO:0000256" key="5">
    <source>
        <dbReference type="ARBA" id="ARBA00022490"/>
    </source>
</evidence>
<dbReference type="InterPro" id="IPR019734">
    <property type="entry name" value="TPR_rpt"/>
</dbReference>
<dbReference type="Gene3D" id="1.25.40.10">
    <property type="entry name" value="Tetratricopeptide repeat domain"/>
    <property type="match status" value="3"/>
</dbReference>
<dbReference type="InterPro" id="IPR003109">
    <property type="entry name" value="GoLoco_motif"/>
</dbReference>
<evidence type="ECO:0000256" key="6">
    <source>
        <dbReference type="ARBA" id="ARBA00022553"/>
    </source>
</evidence>
<organism evidence="12 13">
    <name type="scientific">Onychostoma macrolepis</name>
    <dbReference type="NCBI Taxonomy" id="369639"/>
    <lineage>
        <taxon>Eukaryota</taxon>
        <taxon>Metazoa</taxon>
        <taxon>Chordata</taxon>
        <taxon>Craniata</taxon>
        <taxon>Vertebrata</taxon>
        <taxon>Euteleostomi</taxon>
        <taxon>Actinopterygii</taxon>
        <taxon>Neopterygii</taxon>
        <taxon>Teleostei</taxon>
        <taxon>Ostariophysi</taxon>
        <taxon>Cypriniformes</taxon>
        <taxon>Cyprinidae</taxon>
        <taxon>Acrossocheilinae</taxon>
        <taxon>Onychostoma</taxon>
    </lineage>
</organism>
<feature type="region of interest" description="Disordered" evidence="11">
    <location>
        <begin position="555"/>
        <end position="576"/>
    </location>
</feature>
<keyword evidence="4" id="KW-1003">Cell membrane</keyword>
<evidence type="ECO:0000313" key="12">
    <source>
        <dbReference type="EMBL" id="KAF4117707.1"/>
    </source>
</evidence>
<evidence type="ECO:0000256" key="3">
    <source>
        <dbReference type="ARBA" id="ARBA00006600"/>
    </source>
</evidence>
<dbReference type="Pfam" id="PF00515">
    <property type="entry name" value="TPR_1"/>
    <property type="match status" value="1"/>
</dbReference>
<evidence type="ECO:0000256" key="2">
    <source>
        <dbReference type="ARBA" id="ARBA00004496"/>
    </source>
</evidence>
<evidence type="ECO:0000256" key="11">
    <source>
        <dbReference type="SAM" id="MobiDB-lite"/>
    </source>
</evidence>
<feature type="repeat" description="TPR" evidence="10">
    <location>
        <begin position="70"/>
        <end position="103"/>
    </location>
</feature>
<gene>
    <name evidence="12" type="ORF">G5714_002260</name>
</gene>
<sequence length="683" mass="76208">MGTRSLKISCRIGGGVEFVQKSVSYLRMEASCLDLALEGERLCKVGDYSAGVSFFEAAMQVGTEDLQVLSAIYSQLGNAYFHLHDYSKALEFHHHDLTLTRTTGDRLGEAKASETFRYCQELGDKVGQARALYNFGNVYHAKGKSICWSGAEPGDFPEEVTTALRKAAEYYEANLCIVKELRDRAAQGRTYGNLGNTYYLLGNFRDAVASHEQRLLIAKEFGDRSAERRAYCNLGNACIFLGEFERAAEHYRKALQLARQLKDLAVEAQACYSLGNTYTLLQDYERAIDYHLKHLIIAQDLNDRIGEGRACWSLGNAHTALGNHDQAMHFAEKHLEIAKETGDRSGELTARMNVSDLQMVLGLSYSTNNSVLSENKEIDYNLHGARPRMSRRHSMENLELMKLTPDKINANGQKWTSDILFKQSKPSLAKSSSKLSFVNRFRGKKHKLQSSSSKILQDTSNTQEAPQNKNGSTDMLGDEGFFDLLSRFQSNRMDDQRCAIQDGRSHLSVNSSSASPPTTPPRTIRKSFSESAASPGQEPFLRLLANAQGRRLDEQRAGTGNSLPGLRTLSEHSSTNSRQMILSQVMASTDATEPDDQFFDMLVKCQGSRLDDQRCAPPPPSSRGPTVPDEDFFSLIMRSRAESHAALLPLNKHFSEHIQKLALFHAHECYKPHAGNTNIVMVE</sequence>
<comment type="similarity">
    <text evidence="3">Belongs to the GPSM family.</text>
</comment>
<accession>A0A7J6DEF1</accession>
<comment type="subcellular location">
    <subcellularLocation>
        <location evidence="1">Cell membrane</location>
    </subcellularLocation>
    <subcellularLocation>
        <location evidence="2">Cytoplasm</location>
    </subcellularLocation>
</comment>
<dbReference type="Pfam" id="PF02188">
    <property type="entry name" value="GoLoco"/>
    <property type="match status" value="2"/>
</dbReference>
<feature type="repeat" description="TPR" evidence="10">
    <location>
        <begin position="228"/>
        <end position="261"/>
    </location>
</feature>
<dbReference type="SUPFAM" id="SSF48452">
    <property type="entry name" value="TPR-like"/>
    <property type="match status" value="2"/>
</dbReference>
<dbReference type="PANTHER" id="PTHR45954:SF3">
    <property type="entry name" value="G-PROTEIN-SIGNALING MODULATOR 2"/>
    <property type="match status" value="1"/>
</dbReference>
<keyword evidence="8 10" id="KW-0802">TPR repeat</keyword>
<feature type="region of interest" description="Disordered" evidence="11">
    <location>
        <begin position="440"/>
        <end position="476"/>
    </location>
</feature>
<reference evidence="12 13" key="1">
    <citation type="submission" date="2020-04" db="EMBL/GenBank/DDBJ databases">
        <title>Chromosome-level genome assembly of a cyprinid fish Onychostoma macrolepis by integration of Nanopore Sequencing, Bionano and Hi-C technology.</title>
        <authorList>
            <person name="Wang D."/>
        </authorList>
    </citation>
    <scope>NUCLEOTIDE SEQUENCE [LARGE SCALE GENOMIC DNA]</scope>
    <source>
        <strain evidence="12">SWU-2019</strain>
        <tissue evidence="12">Muscle</tissue>
    </source>
</reference>
<name>A0A7J6DEF1_9TELE</name>
<dbReference type="PANTHER" id="PTHR45954">
    <property type="entry name" value="LD33695P"/>
    <property type="match status" value="1"/>
</dbReference>